<comment type="similarity">
    <text evidence="1">Belongs to the transferase hexapeptide repeat family.</text>
</comment>
<dbReference type="InterPro" id="IPR001451">
    <property type="entry name" value="Hexapep"/>
</dbReference>
<dbReference type="CDD" id="cd03354">
    <property type="entry name" value="LbH_SAT"/>
    <property type="match status" value="1"/>
</dbReference>
<reference evidence="4 5" key="1">
    <citation type="submission" date="2015-06" db="EMBL/GenBank/DDBJ databases">
        <title>Prevotella sp. 109, sp. nov., a novel member of the family Prevotellaceae isolated from human faeces.</title>
        <authorList>
            <person name="Shkoporov A.N."/>
            <person name="Chaplin A.V."/>
            <person name="Kafarskaia L.I."/>
            <person name="Efimov B.A."/>
        </authorList>
    </citation>
    <scope>NUCLEOTIDE SEQUENCE [LARGE SCALE GENOMIC DNA]</scope>
    <source>
        <strain evidence="4 5">109</strain>
    </source>
</reference>
<keyword evidence="2 4" id="KW-0808">Transferase</keyword>
<organism evidence="4 5">
    <name type="scientific">Xylanibacter rarus</name>
    <dbReference type="NCBI Taxonomy" id="1676614"/>
    <lineage>
        <taxon>Bacteria</taxon>
        <taxon>Pseudomonadati</taxon>
        <taxon>Bacteroidota</taxon>
        <taxon>Bacteroidia</taxon>
        <taxon>Bacteroidales</taxon>
        <taxon>Prevotellaceae</taxon>
        <taxon>Xylanibacter</taxon>
    </lineage>
</organism>
<dbReference type="OrthoDB" id="9814490at2"/>
<dbReference type="AlphaFoldDB" id="A0A8E1R1N6"/>
<evidence type="ECO:0000313" key="4">
    <source>
        <dbReference type="EMBL" id="KOO68682.1"/>
    </source>
</evidence>
<protein>
    <submittedName>
        <fullName evidence="4">Serine acetyltransferase</fullName>
    </submittedName>
</protein>
<dbReference type="GO" id="GO:0016746">
    <property type="term" value="F:acyltransferase activity"/>
    <property type="evidence" value="ECO:0007669"/>
    <property type="project" value="UniProtKB-KW"/>
</dbReference>
<sequence length="191" mass="21354">MNPYTQCALLSASTLRMLPHILLYLRFRKTIDADLEPYGEGKGGILTFIKVCTRQKVFRNLFYYRLGEYRSVFIKWLMPEDKSLHITCPSIGEGCHLEHSYSTYLNADSIGRNFYCLHLVTLGNGKDGRPTIGDNVSIYTGSMVFGKVKIGNNVRIGAATVIYKDVPDNCTVVGNPAVIVKKDGKKVNIPL</sequence>
<dbReference type="InterPro" id="IPR011004">
    <property type="entry name" value="Trimer_LpxA-like_sf"/>
</dbReference>
<name>A0A8E1R1N6_9BACT</name>
<proteinExistence type="inferred from homology"/>
<comment type="caution">
    <text evidence="4">The sequence shown here is derived from an EMBL/GenBank/DDBJ whole genome shotgun (WGS) entry which is preliminary data.</text>
</comment>
<dbReference type="EMBL" id="LFQU01000010">
    <property type="protein sequence ID" value="KOO68682.1"/>
    <property type="molecule type" value="Genomic_DNA"/>
</dbReference>
<gene>
    <name evidence="4" type="ORF">ACU52_06680</name>
</gene>
<evidence type="ECO:0000313" key="5">
    <source>
        <dbReference type="Proteomes" id="UP000036951"/>
    </source>
</evidence>
<dbReference type="PANTHER" id="PTHR42811">
    <property type="entry name" value="SERINE ACETYLTRANSFERASE"/>
    <property type="match status" value="1"/>
</dbReference>
<dbReference type="RefSeq" id="WP_053398225.1">
    <property type="nucleotide sequence ID" value="NZ_DAWBWQ010000047.1"/>
</dbReference>
<dbReference type="InterPro" id="IPR045304">
    <property type="entry name" value="LbH_SAT"/>
</dbReference>
<dbReference type="Gene3D" id="2.160.10.10">
    <property type="entry name" value="Hexapeptide repeat proteins"/>
    <property type="match status" value="1"/>
</dbReference>
<dbReference type="Pfam" id="PF00132">
    <property type="entry name" value="Hexapep"/>
    <property type="match status" value="1"/>
</dbReference>
<evidence type="ECO:0000256" key="3">
    <source>
        <dbReference type="ARBA" id="ARBA00023315"/>
    </source>
</evidence>
<evidence type="ECO:0000256" key="1">
    <source>
        <dbReference type="ARBA" id="ARBA00007274"/>
    </source>
</evidence>
<evidence type="ECO:0000256" key="2">
    <source>
        <dbReference type="ARBA" id="ARBA00022679"/>
    </source>
</evidence>
<keyword evidence="5" id="KW-1185">Reference proteome</keyword>
<keyword evidence="3" id="KW-0012">Acyltransferase</keyword>
<dbReference type="SUPFAM" id="SSF51161">
    <property type="entry name" value="Trimeric LpxA-like enzymes"/>
    <property type="match status" value="1"/>
</dbReference>
<dbReference type="Proteomes" id="UP000036951">
    <property type="component" value="Unassembled WGS sequence"/>
</dbReference>
<accession>A0A8E1R1N6</accession>